<dbReference type="Proteomes" id="UP000199382">
    <property type="component" value="Unassembled WGS sequence"/>
</dbReference>
<dbReference type="AlphaFoldDB" id="A0A1G8TRT6"/>
<accession>A0A1G8TRT6</accession>
<protein>
    <submittedName>
        <fullName evidence="1">Uncharacterized protein</fullName>
    </submittedName>
</protein>
<dbReference type="EMBL" id="FNEK01000017">
    <property type="protein sequence ID" value="SDJ43420.1"/>
    <property type="molecule type" value="Genomic_DNA"/>
</dbReference>
<sequence>MRTLFCSPFFQLILLLRHVWLRMLTGLVVGHAPKQVRSRICALPLLDQALLVGASMLGLALASMLFAEAGPGGPAAMWIALYLVCR</sequence>
<dbReference type="OrthoDB" id="7867865at2"/>
<proteinExistence type="predicted"/>
<dbReference type="RefSeq" id="WP_139188349.1">
    <property type="nucleotide sequence ID" value="NZ_FNEK01000017.1"/>
</dbReference>
<name>A0A1G8TRT6_9RHOB</name>
<gene>
    <name evidence="1" type="ORF">SAMN04488026_101761</name>
</gene>
<evidence type="ECO:0000313" key="2">
    <source>
        <dbReference type="Proteomes" id="UP000199382"/>
    </source>
</evidence>
<reference evidence="1 2" key="1">
    <citation type="submission" date="2016-10" db="EMBL/GenBank/DDBJ databases">
        <authorList>
            <person name="de Groot N.N."/>
        </authorList>
    </citation>
    <scope>NUCLEOTIDE SEQUENCE [LARGE SCALE GENOMIC DNA]</scope>
    <source>
        <strain evidence="1 2">DSM 25294</strain>
    </source>
</reference>
<keyword evidence="2" id="KW-1185">Reference proteome</keyword>
<evidence type="ECO:0000313" key="1">
    <source>
        <dbReference type="EMBL" id="SDJ43420.1"/>
    </source>
</evidence>
<organism evidence="1 2">
    <name type="scientific">Aliiruegeria lutimaris</name>
    <dbReference type="NCBI Taxonomy" id="571298"/>
    <lineage>
        <taxon>Bacteria</taxon>
        <taxon>Pseudomonadati</taxon>
        <taxon>Pseudomonadota</taxon>
        <taxon>Alphaproteobacteria</taxon>
        <taxon>Rhodobacterales</taxon>
        <taxon>Roseobacteraceae</taxon>
        <taxon>Aliiruegeria</taxon>
    </lineage>
</organism>